<dbReference type="InterPro" id="IPR012340">
    <property type="entry name" value="NA-bd_OB-fold"/>
</dbReference>
<proteinExistence type="predicted"/>
<comment type="caution">
    <text evidence="1">The sequence shown here is derived from an EMBL/GenBank/DDBJ whole genome shotgun (WGS) entry which is preliminary data.</text>
</comment>
<organism evidence="1 2">
    <name type="scientific">Coptis chinensis</name>
    <dbReference type="NCBI Taxonomy" id="261450"/>
    <lineage>
        <taxon>Eukaryota</taxon>
        <taxon>Viridiplantae</taxon>
        <taxon>Streptophyta</taxon>
        <taxon>Embryophyta</taxon>
        <taxon>Tracheophyta</taxon>
        <taxon>Spermatophyta</taxon>
        <taxon>Magnoliopsida</taxon>
        <taxon>Ranunculales</taxon>
        <taxon>Ranunculaceae</taxon>
        <taxon>Coptidoideae</taxon>
        <taxon>Coptis</taxon>
    </lineage>
</organism>
<accession>A0A835HH58</accession>
<dbReference type="Gene3D" id="2.40.50.140">
    <property type="entry name" value="Nucleic acid-binding proteins"/>
    <property type="match status" value="1"/>
</dbReference>
<dbReference type="SUPFAM" id="SSF50249">
    <property type="entry name" value="Nucleic acid-binding proteins"/>
    <property type="match status" value="1"/>
</dbReference>
<feature type="non-terminal residue" evidence="1">
    <location>
        <position position="1"/>
    </location>
</feature>
<sequence>MLRSASGSQMIKNILNELIGSSLIFEIRISEYNIMDQGTNGFTTTKVFPVDYKLEGDMMLTHIDQMQATVEIHTLNTIYPDPISERPK</sequence>
<keyword evidence="2" id="KW-1185">Reference proteome</keyword>
<name>A0A835HH58_9MAGN</name>
<dbReference type="EMBL" id="JADFTS010000007">
    <property type="protein sequence ID" value="KAF9596788.1"/>
    <property type="molecule type" value="Genomic_DNA"/>
</dbReference>
<evidence type="ECO:0000313" key="1">
    <source>
        <dbReference type="EMBL" id="KAF9596788.1"/>
    </source>
</evidence>
<gene>
    <name evidence="1" type="ORF">IFM89_013335</name>
</gene>
<protein>
    <submittedName>
        <fullName evidence="1">Uncharacterized protein</fullName>
    </submittedName>
</protein>
<reference evidence="1 2" key="1">
    <citation type="submission" date="2020-10" db="EMBL/GenBank/DDBJ databases">
        <title>The Coptis chinensis genome and diversification of protoberbering-type alkaloids.</title>
        <authorList>
            <person name="Wang B."/>
            <person name="Shu S."/>
            <person name="Song C."/>
            <person name="Liu Y."/>
        </authorList>
    </citation>
    <scope>NUCLEOTIDE SEQUENCE [LARGE SCALE GENOMIC DNA]</scope>
    <source>
        <strain evidence="1">HL-2020</strain>
        <tissue evidence="1">Leaf</tissue>
    </source>
</reference>
<dbReference type="Proteomes" id="UP000631114">
    <property type="component" value="Unassembled WGS sequence"/>
</dbReference>
<evidence type="ECO:0000313" key="2">
    <source>
        <dbReference type="Proteomes" id="UP000631114"/>
    </source>
</evidence>
<dbReference type="AlphaFoldDB" id="A0A835HH58"/>